<dbReference type="InterPro" id="IPR005586">
    <property type="entry name" value="ABC_trans_aux"/>
</dbReference>
<keyword evidence="3" id="KW-1185">Reference proteome</keyword>
<dbReference type="EMBL" id="OBMI01000001">
    <property type="protein sequence ID" value="SOB80778.1"/>
    <property type="molecule type" value="Genomic_DNA"/>
</dbReference>
<dbReference type="Gene3D" id="3.40.50.10610">
    <property type="entry name" value="ABC-type transport auxiliary lipoprotein component"/>
    <property type="match status" value="1"/>
</dbReference>
<sequence>MLKLARLSVLLPALALGGCLSFGEKTPPSLLTLTPAATLQPGATQTASAESVTVAVPVVPQEIATLRIPVRSSETNVAYLKDARWVEPVNRQFARVLSDTVATRTGRTIVGQRMFGEAGVSLGGELRSFGVDVPSSSAVVTFDATIVRRLNAPLERRRFEARVPVAAVEPQAVAVALNQAANQVAGEVADWVGR</sequence>
<dbReference type="Pfam" id="PF03886">
    <property type="entry name" value="ABC_trans_aux"/>
    <property type="match status" value="1"/>
</dbReference>
<protein>
    <submittedName>
        <fullName evidence="2">Cholesterol transport system auxiliary component</fullName>
    </submittedName>
</protein>
<proteinExistence type="predicted"/>
<dbReference type="AlphaFoldDB" id="A0A285QGY7"/>
<feature type="domain" description="ABC-type transport auxiliary lipoprotein component" evidence="1">
    <location>
        <begin position="38"/>
        <end position="189"/>
    </location>
</feature>
<dbReference type="PROSITE" id="PS51257">
    <property type="entry name" value="PROKAR_LIPOPROTEIN"/>
    <property type="match status" value="1"/>
</dbReference>
<evidence type="ECO:0000313" key="2">
    <source>
        <dbReference type="EMBL" id="SOB80778.1"/>
    </source>
</evidence>
<evidence type="ECO:0000313" key="3">
    <source>
        <dbReference type="Proteomes" id="UP000219494"/>
    </source>
</evidence>
<gene>
    <name evidence="2" type="ORF">SAMN06297144_1232</name>
</gene>
<organism evidence="2 3">
    <name type="scientific">Sphingomonas guangdongensis</name>
    <dbReference type="NCBI Taxonomy" id="1141890"/>
    <lineage>
        <taxon>Bacteria</taxon>
        <taxon>Pseudomonadati</taxon>
        <taxon>Pseudomonadota</taxon>
        <taxon>Alphaproteobacteria</taxon>
        <taxon>Sphingomonadales</taxon>
        <taxon>Sphingomonadaceae</taxon>
        <taxon>Sphingomonas</taxon>
    </lineage>
</organism>
<accession>A0A285QGY7</accession>
<dbReference type="SUPFAM" id="SSF159594">
    <property type="entry name" value="XCC0632-like"/>
    <property type="match status" value="1"/>
</dbReference>
<evidence type="ECO:0000259" key="1">
    <source>
        <dbReference type="Pfam" id="PF03886"/>
    </source>
</evidence>
<dbReference type="RefSeq" id="WP_097063030.1">
    <property type="nucleotide sequence ID" value="NZ_OBMI01000001.1"/>
</dbReference>
<dbReference type="OrthoDB" id="7391077at2"/>
<dbReference type="Proteomes" id="UP000219494">
    <property type="component" value="Unassembled WGS sequence"/>
</dbReference>
<reference evidence="2 3" key="1">
    <citation type="submission" date="2017-07" db="EMBL/GenBank/DDBJ databases">
        <authorList>
            <person name="Sun Z.S."/>
            <person name="Albrecht U."/>
            <person name="Echele G."/>
            <person name="Lee C.C."/>
        </authorList>
    </citation>
    <scope>NUCLEOTIDE SEQUENCE [LARGE SCALE GENOMIC DNA]</scope>
    <source>
        <strain evidence="2 3">CGMCC 1.12672</strain>
    </source>
</reference>
<name>A0A285QGY7_9SPHN</name>